<keyword evidence="2" id="KW-0503">Monooxygenase</keyword>
<keyword evidence="2" id="KW-0560">Oxidoreductase</keyword>
<dbReference type="InterPro" id="IPR007138">
    <property type="entry name" value="ABM_dom"/>
</dbReference>
<evidence type="ECO:0000259" key="1">
    <source>
        <dbReference type="PROSITE" id="PS51725"/>
    </source>
</evidence>
<reference evidence="2 3" key="1">
    <citation type="submission" date="2019-03" db="EMBL/GenBank/DDBJ databases">
        <title>Genomic Encyclopedia of Type Strains, Phase IV (KMG-IV): sequencing the most valuable type-strain genomes for metagenomic binning, comparative biology and taxonomic classification.</title>
        <authorList>
            <person name="Goeker M."/>
        </authorList>
    </citation>
    <scope>NUCLEOTIDE SEQUENCE [LARGE SCALE GENOMIC DNA]</scope>
    <source>
        <strain evidence="2 3">DSM 13587</strain>
    </source>
</reference>
<dbReference type="GO" id="GO:0004497">
    <property type="term" value="F:monooxygenase activity"/>
    <property type="evidence" value="ECO:0007669"/>
    <property type="project" value="UniProtKB-KW"/>
</dbReference>
<sequence length="107" mass="12321">MYIAMNRFRINHGFEADFERLWRERESHLSELNGFIAFHLLKGADDGECTLYASHTIWSSHADFAAWTQSEQFRSAHAQAKTPKGTYAGHPVFEGFEVLLEERKDAS</sequence>
<keyword evidence="3" id="KW-1185">Reference proteome</keyword>
<comment type="caution">
    <text evidence="2">The sequence shown here is derived from an EMBL/GenBank/DDBJ whole genome shotgun (WGS) entry which is preliminary data.</text>
</comment>
<gene>
    <name evidence="2" type="ORF">EDC35_1144</name>
</gene>
<dbReference type="SUPFAM" id="SSF54909">
    <property type="entry name" value="Dimeric alpha+beta barrel"/>
    <property type="match status" value="1"/>
</dbReference>
<organism evidence="2 3">
    <name type="scientific">Thiobaca trueperi</name>
    <dbReference type="NCBI Taxonomy" id="127458"/>
    <lineage>
        <taxon>Bacteria</taxon>
        <taxon>Pseudomonadati</taxon>
        <taxon>Pseudomonadota</taxon>
        <taxon>Gammaproteobacteria</taxon>
        <taxon>Chromatiales</taxon>
        <taxon>Chromatiaceae</taxon>
        <taxon>Thiobaca</taxon>
    </lineage>
</organism>
<dbReference type="AlphaFoldDB" id="A0A4R3MS04"/>
<dbReference type="PANTHER" id="PTHR34474">
    <property type="entry name" value="SIGNAL TRANSDUCTION PROTEIN TRAP"/>
    <property type="match status" value="1"/>
</dbReference>
<dbReference type="Proteomes" id="UP000295717">
    <property type="component" value="Unassembled WGS sequence"/>
</dbReference>
<name>A0A4R3MS04_9GAMM</name>
<feature type="domain" description="ABM" evidence="1">
    <location>
        <begin position="2"/>
        <end position="93"/>
    </location>
</feature>
<dbReference type="InterPro" id="IPR050404">
    <property type="entry name" value="Heme-degrading_MO"/>
</dbReference>
<evidence type="ECO:0000313" key="3">
    <source>
        <dbReference type="Proteomes" id="UP000295717"/>
    </source>
</evidence>
<dbReference type="Pfam" id="PF03992">
    <property type="entry name" value="ABM"/>
    <property type="match status" value="1"/>
</dbReference>
<dbReference type="Gene3D" id="3.30.70.100">
    <property type="match status" value="1"/>
</dbReference>
<dbReference type="InterPro" id="IPR011008">
    <property type="entry name" value="Dimeric_a/b-barrel"/>
</dbReference>
<protein>
    <submittedName>
        <fullName evidence="2">Heme-degrading monooxygenase HmoA</fullName>
    </submittedName>
</protein>
<dbReference type="RefSeq" id="WP_132978634.1">
    <property type="nucleotide sequence ID" value="NZ_SMAO01000014.1"/>
</dbReference>
<dbReference type="PROSITE" id="PS51725">
    <property type="entry name" value="ABM"/>
    <property type="match status" value="1"/>
</dbReference>
<dbReference type="OrthoDB" id="9798115at2"/>
<proteinExistence type="predicted"/>
<evidence type="ECO:0000313" key="2">
    <source>
        <dbReference type="EMBL" id="TCT18102.1"/>
    </source>
</evidence>
<dbReference type="EMBL" id="SMAO01000014">
    <property type="protein sequence ID" value="TCT18102.1"/>
    <property type="molecule type" value="Genomic_DNA"/>
</dbReference>
<dbReference type="PANTHER" id="PTHR34474:SF2">
    <property type="entry name" value="SIGNAL TRANSDUCTION PROTEIN TRAP"/>
    <property type="match status" value="1"/>
</dbReference>
<accession>A0A4R3MS04</accession>